<dbReference type="EMBL" id="JAELUP010000077">
    <property type="protein sequence ID" value="MBJ6362517.1"/>
    <property type="molecule type" value="Genomic_DNA"/>
</dbReference>
<organism evidence="2 3">
    <name type="scientific">Paenibacillus roseus</name>
    <dbReference type="NCBI Taxonomy" id="2798579"/>
    <lineage>
        <taxon>Bacteria</taxon>
        <taxon>Bacillati</taxon>
        <taxon>Bacillota</taxon>
        <taxon>Bacilli</taxon>
        <taxon>Bacillales</taxon>
        <taxon>Paenibacillaceae</taxon>
        <taxon>Paenibacillus</taxon>
    </lineage>
</organism>
<feature type="domain" description="SLH" evidence="1">
    <location>
        <begin position="12"/>
        <end position="70"/>
    </location>
</feature>
<name>A0A934MVV5_9BACL</name>
<dbReference type="PROSITE" id="PS51272">
    <property type="entry name" value="SLH"/>
    <property type="match status" value="1"/>
</dbReference>
<protein>
    <submittedName>
        <fullName evidence="2">S-layer homology domain-containing protein</fullName>
    </submittedName>
</protein>
<dbReference type="AlphaFoldDB" id="A0A934MVV5"/>
<evidence type="ECO:0000259" key="1">
    <source>
        <dbReference type="PROSITE" id="PS51272"/>
    </source>
</evidence>
<gene>
    <name evidence="2" type="ORF">JFN88_14815</name>
</gene>
<proteinExistence type="predicted"/>
<sequence length="70" mass="7636">MNLSLEANANDSTGFQDDKDIPAWARGAVAAIKRMGYMKGKGSNHFDPSARTKRAEAVTVLLKLLTQRSN</sequence>
<reference evidence="2" key="1">
    <citation type="submission" date="2020-12" db="EMBL/GenBank/DDBJ databases">
        <authorList>
            <person name="Huq M.A."/>
        </authorList>
    </citation>
    <scope>NUCLEOTIDE SEQUENCE</scope>
    <source>
        <strain evidence="2">MAHUQ-46</strain>
    </source>
</reference>
<dbReference type="InterPro" id="IPR001119">
    <property type="entry name" value="SLH_dom"/>
</dbReference>
<evidence type="ECO:0000313" key="2">
    <source>
        <dbReference type="EMBL" id="MBJ6362517.1"/>
    </source>
</evidence>
<evidence type="ECO:0000313" key="3">
    <source>
        <dbReference type="Proteomes" id="UP000640274"/>
    </source>
</evidence>
<accession>A0A934MVV5</accession>
<keyword evidence="3" id="KW-1185">Reference proteome</keyword>
<dbReference type="Proteomes" id="UP000640274">
    <property type="component" value="Unassembled WGS sequence"/>
</dbReference>
<comment type="caution">
    <text evidence="2">The sequence shown here is derived from an EMBL/GenBank/DDBJ whole genome shotgun (WGS) entry which is preliminary data.</text>
</comment>
<dbReference type="Pfam" id="PF00395">
    <property type="entry name" value="SLH"/>
    <property type="match status" value="1"/>
</dbReference>